<proteinExistence type="predicted"/>
<reference evidence="2" key="2">
    <citation type="journal article" date="2023" name="Food Microbiol.">
        <title>Evaluation of the fermentation potential of lactic acid bacteria isolated from herbs, fruits and vegetables as starter cultures in nut-based milk alternatives.</title>
        <authorList>
            <person name="Huang W."/>
            <person name="Dong A."/>
            <person name="Pham H.T."/>
            <person name="Zhou C."/>
            <person name="Huo Z."/>
            <person name="Watjen A.P."/>
            <person name="Prakash S."/>
            <person name="Bang-Berthelsen C.H."/>
            <person name="Turner M.S."/>
        </authorList>
    </citation>
    <scope>NUCLEOTIDE SEQUENCE</scope>
    <source>
        <strain evidence="2">3</strain>
    </source>
</reference>
<protein>
    <submittedName>
        <fullName evidence="2">Type I toxin-antitoxin system Fst family toxin</fullName>
    </submittedName>
</protein>
<evidence type="ECO:0000313" key="3">
    <source>
        <dbReference type="Proteomes" id="UP001152614"/>
    </source>
</evidence>
<dbReference type="Proteomes" id="UP001152614">
    <property type="component" value="Unassembled WGS sequence"/>
</dbReference>
<dbReference type="NCBIfam" id="NF033608">
    <property type="entry name" value="type_I_tox_Fst"/>
    <property type="match status" value="1"/>
</dbReference>
<feature type="transmembrane region" description="Helical" evidence="1">
    <location>
        <begin position="6"/>
        <end position="26"/>
    </location>
</feature>
<dbReference type="AlphaFoldDB" id="A0A9X4S5M8"/>
<dbReference type="RefSeq" id="WP_152994453.1">
    <property type="nucleotide sequence ID" value="NZ_JAOWLY010000016.1"/>
</dbReference>
<keyword evidence="1" id="KW-0812">Transmembrane</keyword>
<evidence type="ECO:0000256" key="1">
    <source>
        <dbReference type="SAM" id="Phobius"/>
    </source>
</evidence>
<reference evidence="2" key="1">
    <citation type="submission" date="2022-10" db="EMBL/GenBank/DDBJ databases">
        <authorList>
            <person name="Turner M.S."/>
            <person name="Huang W."/>
        </authorList>
    </citation>
    <scope>NUCLEOTIDE SEQUENCE</scope>
    <source>
        <strain evidence="2">3</strain>
    </source>
</reference>
<organism evidence="2 3">
    <name type="scientific">Lactococcus lactis</name>
    <dbReference type="NCBI Taxonomy" id="1358"/>
    <lineage>
        <taxon>Bacteria</taxon>
        <taxon>Bacillati</taxon>
        <taxon>Bacillota</taxon>
        <taxon>Bacilli</taxon>
        <taxon>Lactobacillales</taxon>
        <taxon>Streptococcaceae</taxon>
        <taxon>Lactococcus</taxon>
    </lineage>
</organism>
<keyword evidence="1" id="KW-1133">Transmembrane helix</keyword>
<gene>
    <name evidence="2" type="ORF">OGZ51_12205</name>
</gene>
<evidence type="ECO:0000313" key="2">
    <source>
        <dbReference type="EMBL" id="MDG4984908.1"/>
    </source>
</evidence>
<name>A0A9X4S5M8_9LACT</name>
<dbReference type="EMBL" id="JAOWLY010000016">
    <property type="protein sequence ID" value="MDG4984908.1"/>
    <property type="molecule type" value="Genomic_DNA"/>
</dbReference>
<accession>A0A9X4S5M8</accession>
<keyword evidence="1" id="KW-0472">Membrane</keyword>
<sequence length="33" mass="3932">MFQEFFKYVIAPIIVGIALKLFSLWLKEKDDNN</sequence>
<comment type="caution">
    <text evidence="2">The sequence shown here is derived from an EMBL/GenBank/DDBJ whole genome shotgun (WGS) entry which is preliminary data.</text>
</comment>